<protein>
    <recommendedName>
        <fullName evidence="2">histidine kinase</fullName>
        <ecNumber evidence="2">2.7.13.3</ecNumber>
    </recommendedName>
</protein>
<sequence length="659" mass="75819">MSKTKKIPLEGSWEFYWKQLLTPEDFRKADSPSPKTFAHIPGLWQEMATDDNDLNNIGYATYRIRVVTPPVRDLLGIKFPQFYSSSKIWIDSLLVSTCGEVGDSKNNTIHKRISETIFFKPNESGITEIIIQIANFYHKNGGINDPPVIGYLNVMLDDRKKSVIAETVLSSSLICMGLAFLFLYGHWRKDTAVLYFALFCLFWAYRGISQNYAPLVDMIPSLNWALNAKLEYVAMYLGSLAGSLYFNKIYAKNSHPKYSTVISLAIIAFMVVTLFSPDTVFTNYLIPFFMLMLLNLIYVIFIVVKSIIDKNASSVYAITGIFLGVIVFTLHMFVFYNQRDSFLIYIYLGYLGFFFLSATLLAVRFSHGFFKLEKLQLQTHEQKEELKTQADQLTEVNDQIVHQQQLLREKNLEIISINQNLENIVHERTSKLEKTHQELDTFLYRASHDLRRPISSILGIDQLARLTIKESGSLQLFEMINKIVRRMDVMLKKFICISEIYNHKLQFSDISMTTLEETIRHRVNYYAKKHKIINYRLDLQGPKSIHSDYFIIDTIVTHLIENSFMFSNKSDEEELVIDINFLDTGDLQQLFYSDNGPGISKDQLKNIFDMYFIGSLKSGGHGLGLYVVKKAAELLGEEIAVESDDHKGTTFHMILNKKG</sequence>
<feature type="domain" description="Histidine kinase" evidence="9">
    <location>
        <begin position="445"/>
        <end position="659"/>
    </location>
</feature>
<feature type="transmembrane region" description="Helical" evidence="8">
    <location>
        <begin position="342"/>
        <end position="363"/>
    </location>
</feature>
<dbReference type="InterPro" id="IPR003661">
    <property type="entry name" value="HisK_dim/P_dom"/>
</dbReference>
<dbReference type="CDD" id="cd00082">
    <property type="entry name" value="HisKA"/>
    <property type="match status" value="1"/>
</dbReference>
<dbReference type="SMART" id="SM00387">
    <property type="entry name" value="HATPase_c"/>
    <property type="match status" value="1"/>
</dbReference>
<evidence type="ECO:0000256" key="6">
    <source>
        <dbReference type="ARBA" id="ARBA00023012"/>
    </source>
</evidence>
<evidence type="ECO:0000259" key="9">
    <source>
        <dbReference type="PROSITE" id="PS50109"/>
    </source>
</evidence>
<feature type="transmembrane region" description="Helical" evidence="8">
    <location>
        <begin position="192"/>
        <end position="208"/>
    </location>
</feature>
<dbReference type="InterPro" id="IPR050351">
    <property type="entry name" value="BphY/WalK/GraS-like"/>
</dbReference>
<gene>
    <name evidence="10" type="ORF">QQ020_34390</name>
</gene>
<proteinExistence type="predicted"/>
<dbReference type="Pfam" id="PF02518">
    <property type="entry name" value="HATPase_c"/>
    <property type="match status" value="1"/>
</dbReference>
<dbReference type="RefSeq" id="WP_346762550.1">
    <property type="nucleotide sequence ID" value="NZ_JAUJEB010000014.1"/>
</dbReference>
<name>A0ABT8LHD1_9BACT</name>
<keyword evidence="7" id="KW-0175">Coiled coil</keyword>
<keyword evidence="6" id="KW-0902">Two-component regulatory system</keyword>
<evidence type="ECO:0000256" key="7">
    <source>
        <dbReference type="SAM" id="Coils"/>
    </source>
</evidence>
<dbReference type="InterPro" id="IPR036890">
    <property type="entry name" value="HATPase_C_sf"/>
</dbReference>
<feature type="transmembrane region" description="Helical" evidence="8">
    <location>
        <begin position="163"/>
        <end position="185"/>
    </location>
</feature>
<dbReference type="EMBL" id="JAUJEB010000014">
    <property type="protein sequence ID" value="MDN5217213.1"/>
    <property type="molecule type" value="Genomic_DNA"/>
</dbReference>
<keyword evidence="8" id="KW-0812">Transmembrane</keyword>
<feature type="transmembrane region" description="Helical" evidence="8">
    <location>
        <begin position="281"/>
        <end position="303"/>
    </location>
</feature>
<evidence type="ECO:0000313" key="11">
    <source>
        <dbReference type="Proteomes" id="UP001172083"/>
    </source>
</evidence>
<feature type="transmembrane region" description="Helical" evidence="8">
    <location>
        <begin position="228"/>
        <end position="246"/>
    </location>
</feature>
<evidence type="ECO:0000313" key="10">
    <source>
        <dbReference type="EMBL" id="MDN5217213.1"/>
    </source>
</evidence>
<dbReference type="InterPro" id="IPR003594">
    <property type="entry name" value="HATPase_dom"/>
</dbReference>
<dbReference type="InterPro" id="IPR004358">
    <property type="entry name" value="Sig_transdc_His_kin-like_C"/>
</dbReference>
<dbReference type="EC" id="2.7.13.3" evidence="2"/>
<dbReference type="InterPro" id="IPR036097">
    <property type="entry name" value="HisK_dim/P_sf"/>
</dbReference>
<evidence type="ECO:0000256" key="8">
    <source>
        <dbReference type="SAM" id="Phobius"/>
    </source>
</evidence>
<keyword evidence="8" id="KW-1133">Transmembrane helix</keyword>
<keyword evidence="5 10" id="KW-0418">Kinase</keyword>
<keyword evidence="8" id="KW-0472">Membrane</keyword>
<dbReference type="Gene3D" id="1.10.287.130">
    <property type="match status" value="1"/>
</dbReference>
<evidence type="ECO:0000256" key="4">
    <source>
        <dbReference type="ARBA" id="ARBA00022679"/>
    </source>
</evidence>
<dbReference type="PANTHER" id="PTHR45453">
    <property type="entry name" value="PHOSPHATE REGULON SENSOR PROTEIN PHOR"/>
    <property type="match status" value="1"/>
</dbReference>
<dbReference type="SUPFAM" id="SSF47384">
    <property type="entry name" value="Homodimeric domain of signal transducing histidine kinase"/>
    <property type="match status" value="1"/>
</dbReference>
<feature type="transmembrane region" description="Helical" evidence="8">
    <location>
        <begin position="315"/>
        <end position="336"/>
    </location>
</feature>
<reference evidence="10" key="1">
    <citation type="submission" date="2023-06" db="EMBL/GenBank/DDBJ databases">
        <title>Genomic of Agaribacillus aureum.</title>
        <authorList>
            <person name="Wang G."/>
        </authorList>
    </citation>
    <scope>NUCLEOTIDE SEQUENCE</scope>
    <source>
        <strain evidence="10">BMA12</strain>
    </source>
</reference>
<keyword evidence="3" id="KW-0597">Phosphoprotein</keyword>
<feature type="transmembrane region" description="Helical" evidence="8">
    <location>
        <begin position="258"/>
        <end position="275"/>
    </location>
</feature>
<dbReference type="PRINTS" id="PR00344">
    <property type="entry name" value="BCTRLSENSOR"/>
</dbReference>
<dbReference type="SUPFAM" id="SSF55874">
    <property type="entry name" value="ATPase domain of HSP90 chaperone/DNA topoisomerase II/histidine kinase"/>
    <property type="match status" value="1"/>
</dbReference>
<comment type="caution">
    <text evidence="10">The sequence shown here is derived from an EMBL/GenBank/DDBJ whole genome shotgun (WGS) entry which is preliminary data.</text>
</comment>
<evidence type="ECO:0000256" key="5">
    <source>
        <dbReference type="ARBA" id="ARBA00022777"/>
    </source>
</evidence>
<comment type="catalytic activity">
    <reaction evidence="1">
        <text>ATP + protein L-histidine = ADP + protein N-phospho-L-histidine.</text>
        <dbReference type="EC" id="2.7.13.3"/>
    </reaction>
</comment>
<organism evidence="10 11">
    <name type="scientific">Agaribacillus aureus</name>
    <dbReference type="NCBI Taxonomy" id="3051825"/>
    <lineage>
        <taxon>Bacteria</taxon>
        <taxon>Pseudomonadati</taxon>
        <taxon>Bacteroidota</taxon>
        <taxon>Cytophagia</taxon>
        <taxon>Cytophagales</taxon>
        <taxon>Splendidivirgaceae</taxon>
        <taxon>Agaribacillus</taxon>
    </lineage>
</organism>
<dbReference type="Pfam" id="PF07695">
    <property type="entry name" value="7TMR-DISM_7TM"/>
    <property type="match status" value="1"/>
</dbReference>
<dbReference type="Proteomes" id="UP001172083">
    <property type="component" value="Unassembled WGS sequence"/>
</dbReference>
<dbReference type="InterPro" id="IPR005467">
    <property type="entry name" value="His_kinase_dom"/>
</dbReference>
<evidence type="ECO:0000256" key="1">
    <source>
        <dbReference type="ARBA" id="ARBA00000085"/>
    </source>
</evidence>
<dbReference type="PROSITE" id="PS50109">
    <property type="entry name" value="HIS_KIN"/>
    <property type="match status" value="1"/>
</dbReference>
<evidence type="ECO:0000256" key="2">
    <source>
        <dbReference type="ARBA" id="ARBA00012438"/>
    </source>
</evidence>
<dbReference type="PANTHER" id="PTHR45453:SF1">
    <property type="entry name" value="PHOSPHATE REGULON SENSOR PROTEIN PHOR"/>
    <property type="match status" value="1"/>
</dbReference>
<accession>A0ABT8LHD1</accession>
<evidence type="ECO:0000256" key="3">
    <source>
        <dbReference type="ARBA" id="ARBA00022553"/>
    </source>
</evidence>
<keyword evidence="11" id="KW-1185">Reference proteome</keyword>
<dbReference type="InterPro" id="IPR011623">
    <property type="entry name" value="7TMR_DISM_rcpt_extracell_dom1"/>
</dbReference>
<dbReference type="Gene3D" id="3.30.565.10">
    <property type="entry name" value="Histidine kinase-like ATPase, C-terminal domain"/>
    <property type="match status" value="1"/>
</dbReference>
<keyword evidence="4" id="KW-0808">Transferase</keyword>
<dbReference type="GO" id="GO:0016301">
    <property type="term" value="F:kinase activity"/>
    <property type="evidence" value="ECO:0007669"/>
    <property type="project" value="UniProtKB-KW"/>
</dbReference>
<feature type="coiled-coil region" evidence="7">
    <location>
        <begin position="372"/>
        <end position="403"/>
    </location>
</feature>